<accession>A6IM23</accession>
<feature type="region of interest" description="Disordered" evidence="1">
    <location>
        <begin position="1"/>
        <end position="55"/>
    </location>
</feature>
<dbReference type="Proteomes" id="UP000234681">
    <property type="component" value="Chromosome 4"/>
</dbReference>
<feature type="non-terminal residue" evidence="2">
    <location>
        <position position="92"/>
    </location>
</feature>
<proteinExistence type="predicted"/>
<evidence type="ECO:0000313" key="3">
    <source>
        <dbReference type="Proteomes" id="UP000234681"/>
    </source>
</evidence>
<evidence type="ECO:0000313" key="2">
    <source>
        <dbReference type="EMBL" id="EDM01766.1"/>
    </source>
</evidence>
<dbReference type="EMBL" id="CH473964">
    <property type="protein sequence ID" value="EDM01766.1"/>
    <property type="molecule type" value="Genomic_DNA"/>
</dbReference>
<dbReference type="AlphaFoldDB" id="A6IM23"/>
<reference evidence="2 3" key="1">
    <citation type="submission" date="2005-09" db="EMBL/GenBank/DDBJ databases">
        <authorList>
            <person name="Mural R.J."/>
            <person name="Li P.W."/>
            <person name="Adams M.D."/>
            <person name="Amanatides P.G."/>
            <person name="Baden-Tillson H."/>
            <person name="Barnstead M."/>
            <person name="Chin S.H."/>
            <person name="Dew I."/>
            <person name="Evans C.A."/>
            <person name="Ferriera S."/>
            <person name="Flanigan M."/>
            <person name="Fosler C."/>
            <person name="Glodek A."/>
            <person name="Gu Z."/>
            <person name="Holt R.A."/>
            <person name="Jennings D."/>
            <person name="Kraft C.L."/>
            <person name="Lu F."/>
            <person name="Nguyen T."/>
            <person name="Nusskern D.R."/>
            <person name="Pfannkoch C.M."/>
            <person name="Sitter C."/>
            <person name="Sutton G.G."/>
            <person name="Venter J.C."/>
            <person name="Wang Z."/>
            <person name="Woodage T."/>
            <person name="Zheng X.H."/>
            <person name="Zhong F."/>
        </authorList>
    </citation>
    <scope>NUCLEOTIDE SEQUENCE [LARGE SCALE GENOMIC DNA]</scope>
    <source>
        <strain>BN</strain>
        <strain evidence="3">Sprague-Dawley</strain>
    </source>
</reference>
<evidence type="ECO:0000256" key="1">
    <source>
        <dbReference type="SAM" id="MobiDB-lite"/>
    </source>
</evidence>
<name>A6IM23_RAT</name>
<organism evidence="2 3">
    <name type="scientific">Rattus norvegicus</name>
    <name type="common">Rat</name>
    <dbReference type="NCBI Taxonomy" id="10116"/>
    <lineage>
        <taxon>Eukaryota</taxon>
        <taxon>Metazoa</taxon>
        <taxon>Chordata</taxon>
        <taxon>Craniata</taxon>
        <taxon>Vertebrata</taxon>
        <taxon>Euteleostomi</taxon>
        <taxon>Mammalia</taxon>
        <taxon>Eutheria</taxon>
        <taxon>Euarchontoglires</taxon>
        <taxon>Glires</taxon>
        <taxon>Rodentia</taxon>
        <taxon>Myomorpha</taxon>
        <taxon>Muroidea</taxon>
        <taxon>Muridae</taxon>
        <taxon>Murinae</taxon>
        <taxon>Rattus</taxon>
    </lineage>
</organism>
<gene>
    <name evidence="2" type="ORF">rCG_30233</name>
</gene>
<sequence>MPSSAHLQDAPPLLSRTLTQDEEQTSLRQSSSCGLSAASASESLSGSTKSRIPHSKMLQGNLPRIISPESPAKLPCCYGVIMVLSVAVVALS</sequence>
<protein>
    <submittedName>
        <fullName evidence="2">RCG30233</fullName>
    </submittedName>
</protein>
<feature type="compositionally biased region" description="Low complexity" evidence="1">
    <location>
        <begin position="30"/>
        <end position="47"/>
    </location>
</feature>